<dbReference type="EMBL" id="AYSA01000366">
    <property type="protein sequence ID" value="ESZ92703.1"/>
    <property type="molecule type" value="Genomic_DNA"/>
</dbReference>
<proteinExistence type="predicted"/>
<dbReference type="Proteomes" id="UP000019487">
    <property type="component" value="Unassembled WGS sequence"/>
</dbReference>
<evidence type="ECO:0000313" key="2">
    <source>
        <dbReference type="EMBL" id="ESZ92703.1"/>
    </source>
</evidence>
<feature type="compositionally biased region" description="Basic and acidic residues" evidence="1">
    <location>
        <begin position="112"/>
        <end position="126"/>
    </location>
</feature>
<evidence type="ECO:0008006" key="4">
    <source>
        <dbReference type="Google" id="ProtNLM"/>
    </source>
</evidence>
<feature type="region of interest" description="Disordered" evidence="1">
    <location>
        <begin position="1"/>
        <end position="38"/>
    </location>
</feature>
<feature type="compositionally biased region" description="Low complexity" evidence="1">
    <location>
        <begin position="20"/>
        <end position="38"/>
    </location>
</feature>
<dbReference type="AlphaFoldDB" id="W9CA77"/>
<reference evidence="2 3" key="1">
    <citation type="journal article" date="2014" name="Genome Announc.">
        <title>Draft genome sequence of Sclerotinia borealis, a psychrophilic plant pathogenic fungus.</title>
        <authorList>
            <person name="Mardanov A.V."/>
            <person name="Beletsky A.V."/>
            <person name="Kadnikov V.V."/>
            <person name="Ignatov A.N."/>
            <person name="Ravin N.V."/>
        </authorList>
    </citation>
    <scope>NUCLEOTIDE SEQUENCE [LARGE SCALE GENOMIC DNA]</scope>
    <source>
        <strain evidence="3">F-4157</strain>
    </source>
</reference>
<dbReference type="InterPro" id="IPR029033">
    <property type="entry name" value="His_PPase_superfam"/>
</dbReference>
<sequence>MGVWSQKTLHPKTQHGASQKKTIPKPVSPTTKTTTKTRSPRIIVHFARHAQAQNNLPHLDADPDPPLTPKGTLQCATLRQKFKIYIQHIFYVRRYNGDGGGFWGGSGGVGEGRGDGWGEEEGKGGEENLGVGRGDEGEGEGELAQCPNHHIDAFEDEQGIRVSRAAG</sequence>
<organism evidence="2 3">
    <name type="scientific">Sclerotinia borealis (strain F-4128)</name>
    <dbReference type="NCBI Taxonomy" id="1432307"/>
    <lineage>
        <taxon>Eukaryota</taxon>
        <taxon>Fungi</taxon>
        <taxon>Dikarya</taxon>
        <taxon>Ascomycota</taxon>
        <taxon>Pezizomycotina</taxon>
        <taxon>Leotiomycetes</taxon>
        <taxon>Helotiales</taxon>
        <taxon>Sclerotiniaceae</taxon>
        <taxon>Sclerotinia</taxon>
    </lineage>
</organism>
<dbReference type="HOGENOM" id="CLU_1595508_0_0_1"/>
<evidence type="ECO:0000256" key="1">
    <source>
        <dbReference type="SAM" id="MobiDB-lite"/>
    </source>
</evidence>
<dbReference type="Gene3D" id="3.40.50.1240">
    <property type="entry name" value="Phosphoglycerate mutase-like"/>
    <property type="match status" value="1"/>
</dbReference>
<gene>
    <name evidence="2" type="ORF">SBOR_6915</name>
</gene>
<dbReference type="SUPFAM" id="SSF53254">
    <property type="entry name" value="Phosphoglycerate mutase-like"/>
    <property type="match status" value="1"/>
</dbReference>
<feature type="region of interest" description="Disordered" evidence="1">
    <location>
        <begin position="112"/>
        <end position="167"/>
    </location>
</feature>
<protein>
    <recommendedName>
        <fullName evidence="4">Phosphoglycerate mutase family protein</fullName>
    </recommendedName>
</protein>
<comment type="caution">
    <text evidence="2">The sequence shown here is derived from an EMBL/GenBank/DDBJ whole genome shotgun (WGS) entry which is preliminary data.</text>
</comment>
<name>W9CA77_SCLBF</name>
<keyword evidence="3" id="KW-1185">Reference proteome</keyword>
<accession>W9CA77</accession>
<evidence type="ECO:0000313" key="3">
    <source>
        <dbReference type="Proteomes" id="UP000019487"/>
    </source>
</evidence>